<protein>
    <submittedName>
        <fullName evidence="3">TupA-like ATPgrasp</fullName>
    </submittedName>
</protein>
<organism evidence="3 4">
    <name type="scientific">Brevibacterium jeotgali</name>
    <dbReference type="NCBI Taxonomy" id="1262550"/>
    <lineage>
        <taxon>Bacteria</taxon>
        <taxon>Bacillati</taxon>
        <taxon>Actinomycetota</taxon>
        <taxon>Actinomycetes</taxon>
        <taxon>Micrococcales</taxon>
        <taxon>Brevibacteriaceae</taxon>
        <taxon>Brevibacterium</taxon>
    </lineage>
</organism>
<sequence>MRRRVAKAEPNLPVSLMDKSKLRAFADAIGVPYPKEYSLYPTPSSLDFSVLPDRFVLKPSYASAGEGVMLLTKEEGGYFDAMTRALWAPDEILAHQTAIFEKYANLRNRETIAEYWVRCSELRTIPVDYKFLAFQGEIGLVIRIDRTEKRLKISYFDGKFSPVFDDRIRFNEKIEDRVVAHAPRGAARLLEMARRVSVAAPTPFARIDLFLDEAGPLLGEVTLTPGSFYYEAGHTLSKAEDERLGRLWESAEDRLVRAID</sequence>
<keyword evidence="4" id="KW-1185">Reference proteome</keyword>
<dbReference type="AlphaFoldDB" id="A0A2H1L828"/>
<dbReference type="Proteomes" id="UP000234462">
    <property type="component" value="Unassembled WGS sequence"/>
</dbReference>
<feature type="domain" description="ATP-grasp" evidence="2">
    <location>
        <begin position="23"/>
        <end position="253"/>
    </location>
</feature>
<proteinExistence type="predicted"/>
<name>A0A2H1L828_9MICO</name>
<dbReference type="GO" id="GO:0046872">
    <property type="term" value="F:metal ion binding"/>
    <property type="evidence" value="ECO:0007669"/>
    <property type="project" value="InterPro"/>
</dbReference>
<dbReference type="PROSITE" id="PS50975">
    <property type="entry name" value="ATP_GRASP"/>
    <property type="match status" value="1"/>
</dbReference>
<keyword evidence="1" id="KW-0547">Nucleotide-binding</keyword>
<evidence type="ECO:0000313" key="3">
    <source>
        <dbReference type="EMBL" id="SMY13058.1"/>
    </source>
</evidence>
<dbReference type="GO" id="GO:0005524">
    <property type="term" value="F:ATP binding"/>
    <property type="evidence" value="ECO:0007669"/>
    <property type="project" value="UniProtKB-UniRule"/>
</dbReference>
<reference evidence="4" key="1">
    <citation type="submission" date="2017-03" db="EMBL/GenBank/DDBJ databases">
        <authorList>
            <person name="Monnet C."/>
        </authorList>
    </citation>
    <scope>NUCLEOTIDE SEQUENCE [LARGE SCALE GENOMIC DNA]</scope>
    <source>
        <strain evidence="4">SJ5-8</strain>
    </source>
</reference>
<dbReference type="Pfam" id="PF14305">
    <property type="entry name" value="ATPgrasp_TupA"/>
    <property type="match status" value="1"/>
</dbReference>
<evidence type="ECO:0000313" key="4">
    <source>
        <dbReference type="Proteomes" id="UP000234462"/>
    </source>
</evidence>
<keyword evidence="1" id="KW-0067">ATP-binding</keyword>
<dbReference type="InterPro" id="IPR029465">
    <property type="entry name" value="ATPgrasp_TupA"/>
</dbReference>
<dbReference type="SUPFAM" id="SSF56059">
    <property type="entry name" value="Glutathione synthetase ATP-binding domain-like"/>
    <property type="match status" value="1"/>
</dbReference>
<dbReference type="InterPro" id="IPR011761">
    <property type="entry name" value="ATP-grasp"/>
</dbReference>
<accession>A0A2H1L828</accession>
<evidence type="ECO:0000256" key="1">
    <source>
        <dbReference type="PROSITE-ProRule" id="PRU00409"/>
    </source>
</evidence>
<gene>
    <name evidence="3" type="ORF">BJEO58_02666</name>
</gene>
<evidence type="ECO:0000259" key="2">
    <source>
        <dbReference type="PROSITE" id="PS50975"/>
    </source>
</evidence>
<dbReference type="EMBL" id="FXZM01000015">
    <property type="protein sequence ID" value="SMY13058.1"/>
    <property type="molecule type" value="Genomic_DNA"/>
</dbReference>